<organism evidence="2 3">
    <name type="scientific">Terrimonas ginsenosidimutans</name>
    <dbReference type="NCBI Taxonomy" id="2908004"/>
    <lineage>
        <taxon>Bacteria</taxon>
        <taxon>Pseudomonadati</taxon>
        <taxon>Bacteroidota</taxon>
        <taxon>Chitinophagia</taxon>
        <taxon>Chitinophagales</taxon>
        <taxon>Chitinophagaceae</taxon>
        <taxon>Terrimonas</taxon>
    </lineage>
</organism>
<gene>
    <name evidence="2" type="ORF">LZZ85_15605</name>
</gene>
<keyword evidence="1" id="KW-0812">Transmembrane</keyword>
<protein>
    <submittedName>
        <fullName evidence="2">Uncharacterized protein</fullName>
    </submittedName>
</protein>
<dbReference type="RefSeq" id="WP_237873809.1">
    <property type="nucleotide sequence ID" value="NZ_JAKLTR010000010.1"/>
</dbReference>
<reference evidence="2" key="1">
    <citation type="submission" date="2022-01" db="EMBL/GenBank/DDBJ databases">
        <authorList>
            <person name="Jo J.-H."/>
            <person name="Im W.-T."/>
        </authorList>
    </citation>
    <scope>NUCLEOTIDE SEQUENCE</scope>
    <source>
        <strain evidence="2">NA20</strain>
    </source>
</reference>
<keyword evidence="3" id="KW-1185">Reference proteome</keyword>
<sequence>MGTVNRRFFGTKGDQVLSVLFLIAIFLGIWTIGIYRETIVENKYLIGFILGGGTLGVLGLSVIGKNSLPKSLIFLVRVVIGSVFLSAAILSLNKQFGDQETKELKCEIVGKGSLAAGKSGCQQPYVMIRFEETEKQLVFYCHEEELVTRARSVVLKYSRGLFGFYVFKATELAE</sequence>
<evidence type="ECO:0000256" key="1">
    <source>
        <dbReference type="SAM" id="Phobius"/>
    </source>
</evidence>
<feature type="transmembrane region" description="Helical" evidence="1">
    <location>
        <begin position="16"/>
        <end position="35"/>
    </location>
</feature>
<keyword evidence="1" id="KW-1133">Transmembrane helix</keyword>
<proteinExistence type="predicted"/>
<feature type="transmembrane region" description="Helical" evidence="1">
    <location>
        <begin position="44"/>
        <end position="65"/>
    </location>
</feature>
<dbReference type="Proteomes" id="UP001165367">
    <property type="component" value="Unassembled WGS sequence"/>
</dbReference>
<comment type="caution">
    <text evidence="2">The sequence shown here is derived from an EMBL/GenBank/DDBJ whole genome shotgun (WGS) entry which is preliminary data.</text>
</comment>
<keyword evidence="1" id="KW-0472">Membrane</keyword>
<dbReference type="EMBL" id="JAKLTR010000010">
    <property type="protein sequence ID" value="MCG2615725.1"/>
    <property type="molecule type" value="Genomic_DNA"/>
</dbReference>
<evidence type="ECO:0000313" key="2">
    <source>
        <dbReference type="EMBL" id="MCG2615725.1"/>
    </source>
</evidence>
<accession>A0ABS9KTS0</accession>
<evidence type="ECO:0000313" key="3">
    <source>
        <dbReference type="Proteomes" id="UP001165367"/>
    </source>
</evidence>
<feature type="transmembrane region" description="Helical" evidence="1">
    <location>
        <begin position="71"/>
        <end position="92"/>
    </location>
</feature>
<name>A0ABS9KTS0_9BACT</name>